<dbReference type="PANTHER" id="PTHR14969:SF62">
    <property type="entry name" value="DECAPRENYLPHOSPHORYL-5-PHOSPHORIBOSE PHOSPHATASE RV3807C-RELATED"/>
    <property type="match status" value="1"/>
</dbReference>
<evidence type="ECO:0000256" key="7">
    <source>
        <dbReference type="SAM" id="Phobius"/>
    </source>
</evidence>
<dbReference type="Proteomes" id="UP000094067">
    <property type="component" value="Unassembled WGS sequence"/>
</dbReference>
<keyword evidence="14" id="KW-1185">Reference proteome</keyword>
<dbReference type="Pfam" id="PF01569">
    <property type="entry name" value="PAP2"/>
    <property type="match status" value="1"/>
</dbReference>
<evidence type="ECO:0000256" key="2">
    <source>
        <dbReference type="ARBA" id="ARBA00022475"/>
    </source>
</evidence>
<evidence type="ECO:0000256" key="4">
    <source>
        <dbReference type="ARBA" id="ARBA00022801"/>
    </source>
</evidence>
<feature type="transmembrane region" description="Helical" evidence="7">
    <location>
        <begin position="22"/>
        <end position="47"/>
    </location>
</feature>
<evidence type="ECO:0000313" key="12">
    <source>
        <dbReference type="Proteomes" id="UP000094067"/>
    </source>
</evidence>
<dbReference type="PATRIC" id="fig|1432052.4.peg.6502"/>
<evidence type="ECO:0000313" key="11">
    <source>
        <dbReference type="EMBL" id="ODR61009.1"/>
    </source>
</evidence>
<keyword evidence="3 7" id="KW-0812">Transmembrane</keyword>
<reference evidence="11 14" key="2">
    <citation type="submission" date="2016-08" db="EMBL/GenBank/DDBJ databases">
        <title>Characterization of Isolates of Eisenbergiella tayi Derived from Blood Cultures, Using Whole Genome Sequencing.</title>
        <authorList>
            <person name="Bernier A.-M."/>
            <person name="Burdz T."/>
            <person name="Wiebe D."/>
            <person name="Bernard K."/>
        </authorList>
    </citation>
    <scope>NUCLEOTIDE SEQUENCE [LARGE SCALE GENOMIC DNA]</scope>
    <source>
        <strain evidence="11 14">NML120146</strain>
    </source>
</reference>
<organism evidence="9 12">
    <name type="scientific">Eisenbergiella tayi</name>
    <dbReference type="NCBI Taxonomy" id="1432052"/>
    <lineage>
        <taxon>Bacteria</taxon>
        <taxon>Bacillati</taxon>
        <taxon>Bacillota</taxon>
        <taxon>Clostridia</taxon>
        <taxon>Lachnospirales</taxon>
        <taxon>Lachnospiraceae</taxon>
        <taxon>Eisenbergiella</taxon>
    </lineage>
</organism>
<name>A0A1E2ZZE9_9FIRM</name>
<dbReference type="SUPFAM" id="SSF48317">
    <property type="entry name" value="Acid phosphatase/Vanadium-dependent haloperoxidase"/>
    <property type="match status" value="1"/>
</dbReference>
<comment type="subcellular location">
    <subcellularLocation>
        <location evidence="1">Cell membrane</location>
        <topology evidence="1">Multi-pass membrane protein</topology>
    </subcellularLocation>
</comment>
<dbReference type="Proteomes" id="UP000094869">
    <property type="component" value="Unassembled WGS sequence"/>
</dbReference>
<dbReference type="SMART" id="SM00014">
    <property type="entry name" value="acidPPc"/>
    <property type="match status" value="1"/>
</dbReference>
<evidence type="ECO:0000256" key="5">
    <source>
        <dbReference type="ARBA" id="ARBA00022989"/>
    </source>
</evidence>
<dbReference type="InterPro" id="IPR000326">
    <property type="entry name" value="PAP2/HPO"/>
</dbReference>
<dbReference type="GO" id="GO:0005886">
    <property type="term" value="C:plasma membrane"/>
    <property type="evidence" value="ECO:0007669"/>
    <property type="project" value="UniProtKB-SubCell"/>
</dbReference>
<keyword evidence="5 7" id="KW-1133">Transmembrane helix</keyword>
<evidence type="ECO:0000313" key="10">
    <source>
        <dbReference type="EMBL" id="ODR44635.1"/>
    </source>
</evidence>
<dbReference type="EMBL" id="MCGH01000005">
    <property type="protein sequence ID" value="ODM01874.1"/>
    <property type="molecule type" value="Genomic_DNA"/>
</dbReference>
<evidence type="ECO:0000313" key="9">
    <source>
        <dbReference type="EMBL" id="ODM01874.1"/>
    </source>
</evidence>
<proteinExistence type="predicted"/>
<reference evidence="10 13" key="3">
    <citation type="submission" date="2016-08" db="EMBL/GenBank/DDBJ databases">
        <authorList>
            <person name="Seilhamer J.J."/>
        </authorList>
    </citation>
    <scope>NUCLEOTIDE SEQUENCE [LARGE SCALE GENOMIC DNA]</scope>
    <source>
        <strain evidence="10 13">NML150140-1</strain>
    </source>
</reference>
<keyword evidence="2" id="KW-1003">Cell membrane</keyword>
<protein>
    <submittedName>
        <fullName evidence="10">Phosphatase PAP2 family protein</fullName>
    </submittedName>
    <submittedName>
        <fullName evidence="9">Undecaprenyl-diphosphatase BcrC</fullName>
        <ecNumber evidence="9">3.6.1.27</ecNumber>
    </submittedName>
</protein>
<evidence type="ECO:0000313" key="14">
    <source>
        <dbReference type="Proteomes" id="UP000094869"/>
    </source>
</evidence>
<reference evidence="9 12" key="1">
    <citation type="submission" date="2016-07" db="EMBL/GenBank/DDBJ databases">
        <title>Characterization of isolates of Eisenbergiella tayi derived from blood cultures, using whole genome sequencing.</title>
        <authorList>
            <person name="Burdz T."/>
            <person name="Wiebe D."/>
            <person name="Huynh C."/>
            <person name="Bernard K."/>
        </authorList>
    </citation>
    <scope>NUCLEOTIDE SEQUENCE [LARGE SCALE GENOMIC DNA]</scope>
    <source>
        <strain evidence="9 12">NML 110608</strain>
    </source>
</reference>
<evidence type="ECO:0000256" key="3">
    <source>
        <dbReference type="ARBA" id="ARBA00022692"/>
    </source>
</evidence>
<feature type="transmembrane region" description="Helical" evidence="7">
    <location>
        <begin position="53"/>
        <end position="72"/>
    </location>
</feature>
<dbReference type="Proteomes" id="UP000094271">
    <property type="component" value="Unassembled WGS sequence"/>
</dbReference>
<sequence length="177" mass="19339">MSWEIEFLNSIQHLLRNEFLDAVMPFISSLGNAGIFWILLTVVLLIIPKTRKAGVASAIALVLMLVTGNMILKPLIARLRPFTVNTAIELLIPPPSDFSFPSGHTFASFASATAILKNNRRLGIPAIILAVLIAFSRLYLYVHYPTDVFFGLLLGILAGLIGNFAAGKLSSRLHLPN</sequence>
<evidence type="ECO:0000259" key="8">
    <source>
        <dbReference type="SMART" id="SM00014"/>
    </source>
</evidence>
<accession>A0A1E2ZZE9</accession>
<comment type="caution">
    <text evidence="9">The sequence shown here is derived from an EMBL/GenBank/DDBJ whole genome shotgun (WGS) entry which is preliminary data.</text>
</comment>
<dbReference type="PANTHER" id="PTHR14969">
    <property type="entry name" value="SPHINGOSINE-1-PHOSPHATE PHOSPHOHYDROLASE"/>
    <property type="match status" value="1"/>
</dbReference>
<dbReference type="GO" id="GO:0050380">
    <property type="term" value="F:undecaprenyl-diphosphatase activity"/>
    <property type="evidence" value="ECO:0007669"/>
    <property type="project" value="UniProtKB-EC"/>
</dbReference>
<evidence type="ECO:0000313" key="13">
    <source>
        <dbReference type="Proteomes" id="UP000094271"/>
    </source>
</evidence>
<evidence type="ECO:0000256" key="6">
    <source>
        <dbReference type="ARBA" id="ARBA00023136"/>
    </source>
</evidence>
<feature type="domain" description="Phosphatidic acid phosphatase type 2/haloperoxidase" evidence="8">
    <location>
        <begin position="53"/>
        <end position="163"/>
    </location>
</feature>
<dbReference type="RefSeq" id="WP_069155149.1">
    <property type="nucleotide sequence ID" value="NZ_DAWDRA010000089.1"/>
</dbReference>
<feature type="transmembrane region" description="Helical" evidence="7">
    <location>
        <begin position="122"/>
        <end position="142"/>
    </location>
</feature>
<dbReference type="EC" id="3.6.1.27" evidence="9"/>
<dbReference type="Gene3D" id="1.20.144.10">
    <property type="entry name" value="Phosphatidic acid phosphatase type 2/haloperoxidase"/>
    <property type="match status" value="1"/>
</dbReference>
<keyword evidence="6 7" id="KW-0472">Membrane</keyword>
<evidence type="ECO:0000256" key="1">
    <source>
        <dbReference type="ARBA" id="ARBA00004651"/>
    </source>
</evidence>
<dbReference type="EMBL" id="MEHA01000029">
    <property type="protein sequence ID" value="ODR44635.1"/>
    <property type="molecule type" value="Genomic_DNA"/>
</dbReference>
<dbReference type="EMBL" id="MEHD01000008">
    <property type="protein sequence ID" value="ODR61009.1"/>
    <property type="molecule type" value="Genomic_DNA"/>
</dbReference>
<feature type="transmembrane region" description="Helical" evidence="7">
    <location>
        <begin position="148"/>
        <end position="166"/>
    </location>
</feature>
<dbReference type="InterPro" id="IPR036938">
    <property type="entry name" value="PAP2/HPO_sf"/>
</dbReference>
<dbReference type="OrthoDB" id="9789113at2"/>
<dbReference type="AlphaFoldDB" id="A0A1E2ZZE9"/>
<gene>
    <name evidence="9" type="primary">bcrC</name>
    <name evidence="10" type="ORF">BEI59_28005</name>
    <name evidence="9" type="ORF">BEI61_05873</name>
    <name evidence="11" type="ORF">BEI63_02610</name>
</gene>
<keyword evidence="4 9" id="KW-0378">Hydrolase</keyword>